<protein>
    <recommendedName>
        <fullName evidence="4">Peptidase inhibitor family I36 protein</fullName>
    </recommendedName>
</protein>
<evidence type="ECO:0000313" key="2">
    <source>
        <dbReference type="EMBL" id="RKM92246.1"/>
    </source>
</evidence>
<dbReference type="OrthoDB" id="4310827at2"/>
<feature type="chain" id="PRO_5043188204" description="Peptidase inhibitor family I36 protein" evidence="1">
    <location>
        <begin position="28"/>
        <end position="128"/>
    </location>
</feature>
<keyword evidence="1" id="KW-0732">Signal</keyword>
<accession>A0A3R7FNB7</accession>
<evidence type="ECO:0008006" key="4">
    <source>
        <dbReference type="Google" id="ProtNLM"/>
    </source>
</evidence>
<evidence type="ECO:0000256" key="1">
    <source>
        <dbReference type="SAM" id="SignalP"/>
    </source>
</evidence>
<evidence type="ECO:0000313" key="3">
    <source>
        <dbReference type="Proteomes" id="UP000028058"/>
    </source>
</evidence>
<dbReference type="EMBL" id="JNAD02000014">
    <property type="protein sequence ID" value="RKM92246.1"/>
    <property type="molecule type" value="Genomic_DNA"/>
</dbReference>
<proteinExistence type="predicted"/>
<dbReference type="AlphaFoldDB" id="A0A3R7FNB7"/>
<keyword evidence="3" id="KW-1185">Reference proteome</keyword>
<reference evidence="2 3" key="1">
    <citation type="journal article" date="2014" name="Genome Announc.">
        <title>Draft Genome Sequence of Streptomyces fradiae ATCC 19609, a Strain Highly Sensitive to Antibiotics.</title>
        <authorList>
            <person name="Bekker O.B."/>
            <person name="Klimina K.M."/>
            <person name="Vatlin A.A."/>
            <person name="Zakharevich N.V."/>
            <person name="Kasianov A.S."/>
            <person name="Danilenko V.N."/>
        </authorList>
    </citation>
    <scope>NUCLEOTIDE SEQUENCE [LARGE SCALE GENOMIC DNA]</scope>
    <source>
        <strain evidence="2 3">ATCC 19609</strain>
    </source>
</reference>
<comment type="caution">
    <text evidence="2">The sequence shown here is derived from an EMBL/GenBank/DDBJ whole genome shotgun (WGS) entry which is preliminary data.</text>
</comment>
<dbReference type="Proteomes" id="UP000028058">
    <property type="component" value="Unassembled WGS sequence"/>
</dbReference>
<name>A0A3R7FNB7_9ACTN</name>
<dbReference type="RefSeq" id="WP_043466139.1">
    <property type="nucleotide sequence ID" value="NZ_CP134822.1"/>
</dbReference>
<gene>
    <name evidence="2" type="ORF">SFRA_025510</name>
</gene>
<organism evidence="2 3">
    <name type="scientific">Streptomyces xinghaiensis</name>
    <dbReference type="NCBI Taxonomy" id="1038928"/>
    <lineage>
        <taxon>Bacteria</taxon>
        <taxon>Bacillati</taxon>
        <taxon>Actinomycetota</taxon>
        <taxon>Actinomycetes</taxon>
        <taxon>Kitasatosporales</taxon>
        <taxon>Streptomycetaceae</taxon>
        <taxon>Streptomyces</taxon>
    </lineage>
</organism>
<feature type="signal peptide" evidence="1">
    <location>
        <begin position="1"/>
        <end position="27"/>
    </location>
</feature>
<sequence>MRRSIRAALTLAAATVMVGSTALPASAEPNPPGCPKGYFCGWSNGEVYPVGTPSIRTAGNWSGSVSINKFFNNGYAYPGADHVTMTWYTWGGSGPYSICVHYNPGPGQYEGYFGDSVRLVKVRWRGEC</sequence>